<comment type="caution">
    <text evidence="1">The sequence shown here is derived from an EMBL/GenBank/DDBJ whole genome shotgun (WGS) entry which is preliminary data.</text>
</comment>
<sequence length="109" mass="12495">MPPTNTHGSDTPKKLLTYGHRCVNGYLPCRSTSVTRLRASPSNREGGLRSLKRNKARLLPFNFPTFYLELQFWTEAITWRATPLSPTPVLLQESFHRLLRRLESLIKGS</sequence>
<evidence type="ECO:0000313" key="2">
    <source>
        <dbReference type="Proteomes" id="UP001054945"/>
    </source>
</evidence>
<dbReference type="Proteomes" id="UP001054945">
    <property type="component" value="Unassembled WGS sequence"/>
</dbReference>
<keyword evidence="2" id="KW-1185">Reference proteome</keyword>
<gene>
    <name evidence="1" type="ORF">CEXT_227841</name>
</gene>
<protein>
    <submittedName>
        <fullName evidence="1">Uncharacterized protein</fullName>
    </submittedName>
</protein>
<organism evidence="1 2">
    <name type="scientific">Caerostris extrusa</name>
    <name type="common">Bark spider</name>
    <name type="synonym">Caerostris bankana</name>
    <dbReference type="NCBI Taxonomy" id="172846"/>
    <lineage>
        <taxon>Eukaryota</taxon>
        <taxon>Metazoa</taxon>
        <taxon>Ecdysozoa</taxon>
        <taxon>Arthropoda</taxon>
        <taxon>Chelicerata</taxon>
        <taxon>Arachnida</taxon>
        <taxon>Araneae</taxon>
        <taxon>Araneomorphae</taxon>
        <taxon>Entelegynae</taxon>
        <taxon>Araneoidea</taxon>
        <taxon>Araneidae</taxon>
        <taxon>Caerostris</taxon>
    </lineage>
</organism>
<name>A0AAV4NKL3_CAEEX</name>
<dbReference type="EMBL" id="BPLR01021035">
    <property type="protein sequence ID" value="GIX85228.1"/>
    <property type="molecule type" value="Genomic_DNA"/>
</dbReference>
<dbReference type="AlphaFoldDB" id="A0AAV4NKL3"/>
<reference evidence="1 2" key="1">
    <citation type="submission" date="2021-06" db="EMBL/GenBank/DDBJ databases">
        <title>Caerostris extrusa draft genome.</title>
        <authorList>
            <person name="Kono N."/>
            <person name="Arakawa K."/>
        </authorList>
    </citation>
    <scope>NUCLEOTIDE SEQUENCE [LARGE SCALE GENOMIC DNA]</scope>
</reference>
<proteinExistence type="predicted"/>
<accession>A0AAV4NKL3</accession>
<evidence type="ECO:0000313" key="1">
    <source>
        <dbReference type="EMBL" id="GIX85228.1"/>
    </source>
</evidence>